<accession>A0A836B0U6</accession>
<dbReference type="EMBL" id="JAEHOC010000002">
    <property type="protein sequence ID" value="KAG2444336.1"/>
    <property type="molecule type" value="Genomic_DNA"/>
</dbReference>
<feature type="chain" id="PRO_5032908020" evidence="2">
    <location>
        <begin position="19"/>
        <end position="180"/>
    </location>
</feature>
<evidence type="ECO:0000256" key="1">
    <source>
        <dbReference type="SAM" id="MobiDB-lite"/>
    </source>
</evidence>
<evidence type="ECO:0000313" key="4">
    <source>
        <dbReference type="Proteomes" id="UP000650467"/>
    </source>
</evidence>
<feature type="compositionally biased region" description="Gly residues" evidence="1">
    <location>
        <begin position="41"/>
        <end position="53"/>
    </location>
</feature>
<evidence type="ECO:0000313" key="3">
    <source>
        <dbReference type="EMBL" id="KAG2444336.1"/>
    </source>
</evidence>
<gene>
    <name evidence="3" type="ORF">HXX76_001092</name>
</gene>
<evidence type="ECO:0000256" key="2">
    <source>
        <dbReference type="SAM" id="SignalP"/>
    </source>
</evidence>
<dbReference type="Proteomes" id="UP000650467">
    <property type="component" value="Unassembled WGS sequence"/>
</dbReference>
<name>A0A836B0U6_CHLIN</name>
<feature type="signal peptide" evidence="2">
    <location>
        <begin position="1"/>
        <end position="18"/>
    </location>
</feature>
<organism evidence="3 4">
    <name type="scientific">Chlamydomonas incerta</name>
    <dbReference type="NCBI Taxonomy" id="51695"/>
    <lineage>
        <taxon>Eukaryota</taxon>
        <taxon>Viridiplantae</taxon>
        <taxon>Chlorophyta</taxon>
        <taxon>core chlorophytes</taxon>
        <taxon>Chlorophyceae</taxon>
        <taxon>CS clade</taxon>
        <taxon>Chlamydomonadales</taxon>
        <taxon>Chlamydomonadaceae</taxon>
        <taxon>Chlamydomonas</taxon>
    </lineage>
</organism>
<keyword evidence="2" id="KW-0732">Signal</keyword>
<reference evidence="3" key="1">
    <citation type="journal article" date="2020" name="bioRxiv">
        <title>Comparative genomics of Chlamydomonas.</title>
        <authorList>
            <person name="Craig R.J."/>
            <person name="Hasan A.R."/>
            <person name="Ness R.W."/>
            <person name="Keightley P.D."/>
        </authorList>
    </citation>
    <scope>NUCLEOTIDE SEQUENCE</scope>
    <source>
        <strain evidence="3">SAG 7.73</strain>
    </source>
</reference>
<feature type="region of interest" description="Disordered" evidence="1">
    <location>
        <begin position="19"/>
        <end position="59"/>
    </location>
</feature>
<feature type="compositionally biased region" description="Basic residues" evidence="1">
    <location>
        <begin position="30"/>
        <end position="40"/>
    </location>
</feature>
<protein>
    <submittedName>
        <fullName evidence="3">Uncharacterized protein</fullName>
    </submittedName>
</protein>
<sequence length="180" mass="18546">MAVAVVVTVTLLAMRAAGEVEEEDAGARPAQRHHRRRRRPAGGGGGGGGGGRQGAPAGAAGGVQRIAAKGLEPDEYAELCILKNVTNCGFHQQSGSAAKALAELKTSQPLPHAFARLKPTLVKLLEVLLTGPQKALRHNCGVIVYEAGAALLAEARYWPTSARSGAMEDRAGVVGQALGK</sequence>
<dbReference type="OrthoDB" id="546283at2759"/>
<comment type="caution">
    <text evidence="3">The sequence shown here is derived from an EMBL/GenBank/DDBJ whole genome shotgun (WGS) entry which is preliminary data.</text>
</comment>
<dbReference type="AlphaFoldDB" id="A0A836B0U6"/>
<keyword evidence="4" id="KW-1185">Reference proteome</keyword>
<proteinExistence type="predicted"/>